<feature type="region of interest" description="Disordered" evidence="1">
    <location>
        <begin position="1"/>
        <end position="24"/>
    </location>
</feature>
<evidence type="ECO:0000256" key="1">
    <source>
        <dbReference type="SAM" id="MobiDB-lite"/>
    </source>
</evidence>
<evidence type="ECO:0000256" key="2">
    <source>
        <dbReference type="SAM" id="Phobius"/>
    </source>
</evidence>
<proteinExistence type="predicted"/>
<dbReference type="EMBL" id="JAEPRD010000034">
    <property type="protein sequence ID" value="KAG2205847.1"/>
    <property type="molecule type" value="Genomic_DNA"/>
</dbReference>
<protein>
    <submittedName>
        <fullName evidence="3">Uncharacterized protein</fullName>
    </submittedName>
</protein>
<sequence length="126" mass="14742">MEGDPSGSEDFSEGSISTDLSEERIPGEDINFVIDDLRLRLQNPPDWFGTHDLTGELIREFRRAGLFDDEIKALEIKFYQTERFKLRVRRLNMLDTILGYVLVIAFVLFFELHKGSSRYLYISNKF</sequence>
<evidence type="ECO:0000313" key="4">
    <source>
        <dbReference type="Proteomes" id="UP000603453"/>
    </source>
</evidence>
<feature type="transmembrane region" description="Helical" evidence="2">
    <location>
        <begin position="91"/>
        <end position="110"/>
    </location>
</feature>
<organism evidence="3 4">
    <name type="scientific">Mucor saturninus</name>
    <dbReference type="NCBI Taxonomy" id="64648"/>
    <lineage>
        <taxon>Eukaryota</taxon>
        <taxon>Fungi</taxon>
        <taxon>Fungi incertae sedis</taxon>
        <taxon>Mucoromycota</taxon>
        <taxon>Mucoromycotina</taxon>
        <taxon>Mucoromycetes</taxon>
        <taxon>Mucorales</taxon>
        <taxon>Mucorineae</taxon>
        <taxon>Mucoraceae</taxon>
        <taxon>Mucor</taxon>
    </lineage>
</organism>
<comment type="caution">
    <text evidence="3">The sequence shown here is derived from an EMBL/GenBank/DDBJ whole genome shotgun (WGS) entry which is preliminary data.</text>
</comment>
<gene>
    <name evidence="3" type="ORF">INT47_004030</name>
</gene>
<keyword evidence="4" id="KW-1185">Reference proteome</keyword>
<dbReference type="AlphaFoldDB" id="A0A8H7R7H4"/>
<name>A0A8H7R7H4_9FUNG</name>
<keyword evidence="2" id="KW-0472">Membrane</keyword>
<reference evidence="3" key="1">
    <citation type="submission" date="2020-12" db="EMBL/GenBank/DDBJ databases">
        <title>Metabolic potential, ecology and presence of endohyphal bacteria is reflected in genomic diversity of Mucoromycotina.</title>
        <authorList>
            <person name="Muszewska A."/>
            <person name="Okrasinska A."/>
            <person name="Steczkiewicz K."/>
            <person name="Drgas O."/>
            <person name="Orlowska M."/>
            <person name="Perlinska-Lenart U."/>
            <person name="Aleksandrzak-Piekarczyk T."/>
            <person name="Szatraj K."/>
            <person name="Zielenkiewicz U."/>
            <person name="Pilsyk S."/>
            <person name="Malc E."/>
            <person name="Mieczkowski P."/>
            <person name="Kruszewska J.S."/>
            <person name="Biernat P."/>
            <person name="Pawlowska J."/>
        </authorList>
    </citation>
    <scope>NUCLEOTIDE SEQUENCE</scope>
    <source>
        <strain evidence="3">WA0000017839</strain>
    </source>
</reference>
<keyword evidence="2" id="KW-0812">Transmembrane</keyword>
<keyword evidence="2" id="KW-1133">Transmembrane helix</keyword>
<accession>A0A8H7R7H4</accession>
<evidence type="ECO:0000313" key="3">
    <source>
        <dbReference type="EMBL" id="KAG2205847.1"/>
    </source>
</evidence>
<dbReference type="Proteomes" id="UP000603453">
    <property type="component" value="Unassembled WGS sequence"/>
</dbReference>